<feature type="domain" description="N-acetylmuramoyl-L-alanine amidase" evidence="13">
    <location>
        <begin position="29"/>
        <end position="184"/>
    </location>
</feature>
<keyword evidence="15" id="KW-1185">Reference proteome</keyword>
<dbReference type="SUPFAM" id="SSF55846">
    <property type="entry name" value="N-acetylmuramoyl-L-alanine amidase-like"/>
    <property type="match status" value="1"/>
</dbReference>
<dbReference type="GO" id="GO:0009253">
    <property type="term" value="P:peptidoglycan catabolic process"/>
    <property type="evidence" value="ECO:0007669"/>
    <property type="project" value="InterPro"/>
</dbReference>
<dbReference type="GO" id="GO:0046872">
    <property type="term" value="F:metal ion binding"/>
    <property type="evidence" value="ECO:0007669"/>
    <property type="project" value="UniProtKB-KW"/>
</dbReference>
<keyword evidence="10" id="KW-0961">Cell wall biogenesis/degradation</keyword>
<evidence type="ECO:0000256" key="2">
    <source>
        <dbReference type="ARBA" id="ARBA00001947"/>
    </source>
</evidence>
<dbReference type="CDD" id="cd06583">
    <property type="entry name" value="PGRP"/>
    <property type="match status" value="1"/>
</dbReference>
<organism evidence="14 15">
    <name type="scientific">Psychrosphaera saromensis</name>
    <dbReference type="NCBI Taxonomy" id="716813"/>
    <lineage>
        <taxon>Bacteria</taxon>
        <taxon>Pseudomonadati</taxon>
        <taxon>Pseudomonadota</taxon>
        <taxon>Gammaproteobacteria</taxon>
        <taxon>Alteromonadales</taxon>
        <taxon>Pseudoalteromonadaceae</taxon>
        <taxon>Psychrosphaera</taxon>
    </lineage>
</organism>
<dbReference type="Pfam" id="PF01510">
    <property type="entry name" value="Amidase_2"/>
    <property type="match status" value="1"/>
</dbReference>
<evidence type="ECO:0000259" key="13">
    <source>
        <dbReference type="SMART" id="SM00644"/>
    </source>
</evidence>
<protein>
    <recommendedName>
        <fullName evidence="11">1,6-anhydro-N-acetylmuramyl-L-alanine amidase AmpD</fullName>
        <ecNumber evidence="5">3.5.1.28</ecNumber>
    </recommendedName>
    <alternativeName>
        <fullName evidence="12">N-acetylmuramoyl-L-alanine amidase</fullName>
    </alternativeName>
</protein>
<name>A0A2S7UVH1_9GAMM</name>
<dbReference type="PANTHER" id="PTHR30417">
    <property type="entry name" value="N-ACETYLMURAMOYL-L-ALANINE AMIDASE AMID"/>
    <property type="match status" value="1"/>
</dbReference>
<dbReference type="NCBIfam" id="NF008758">
    <property type="entry name" value="PRK11789.1"/>
    <property type="match status" value="1"/>
</dbReference>
<comment type="cofactor">
    <cofactor evidence="2">
        <name>Zn(2+)</name>
        <dbReference type="ChEBI" id="CHEBI:29105"/>
    </cofactor>
</comment>
<evidence type="ECO:0000256" key="8">
    <source>
        <dbReference type="ARBA" id="ARBA00022801"/>
    </source>
</evidence>
<evidence type="ECO:0000256" key="11">
    <source>
        <dbReference type="ARBA" id="ARBA00039257"/>
    </source>
</evidence>
<dbReference type="Gene3D" id="3.40.80.10">
    <property type="entry name" value="Peptidoglycan recognition protein-like"/>
    <property type="match status" value="1"/>
</dbReference>
<comment type="catalytic activity">
    <reaction evidence="1">
        <text>Hydrolyzes the link between N-acetylmuramoyl residues and L-amino acid residues in certain cell-wall glycopeptides.</text>
        <dbReference type="EC" id="3.5.1.28"/>
    </reaction>
</comment>
<dbReference type="EC" id="3.5.1.28" evidence="5"/>
<dbReference type="AlphaFoldDB" id="A0A2S7UVH1"/>
<keyword evidence="6" id="KW-0963">Cytoplasm</keyword>
<dbReference type="GO" id="GO:0008745">
    <property type="term" value="F:N-acetylmuramoyl-L-alanine amidase activity"/>
    <property type="evidence" value="ECO:0007669"/>
    <property type="project" value="UniProtKB-EC"/>
</dbReference>
<evidence type="ECO:0000256" key="9">
    <source>
        <dbReference type="ARBA" id="ARBA00022833"/>
    </source>
</evidence>
<dbReference type="EMBL" id="MSCH01000003">
    <property type="protein sequence ID" value="PQJ53260.1"/>
    <property type="molecule type" value="Genomic_DNA"/>
</dbReference>
<dbReference type="InterPro" id="IPR002502">
    <property type="entry name" value="Amidase_domain"/>
</dbReference>
<sequence>MPNQNNKLSADLTTQDVWLDKVTRCETTHYDDREGEAGNNIDLLVIHNISLPPAETEDDFTNNNVEQFFTGQLDSKQHPYFASIAQLRVSAHLYIKRTGQVIQFVPLNKRAWHAGVSEFNGKQRCNDFSIGIELQGTDVLPYTDLQYEALHSVSQQIQLLYPGIVIDNIVGHCDIAPGRKTDPGSSFDWARYKQPLI</sequence>
<reference evidence="14 15" key="1">
    <citation type="submission" date="2016-12" db="EMBL/GenBank/DDBJ databases">
        <title>Diversity of luminous bacteria.</title>
        <authorList>
            <person name="Yoshizawa S."/>
            <person name="Kogure K."/>
        </authorList>
    </citation>
    <scope>NUCLEOTIDE SEQUENCE [LARGE SCALE GENOMIC DNA]</scope>
    <source>
        <strain evidence="14 15">SA4-48</strain>
    </source>
</reference>
<accession>A0A2S7UVH1</accession>
<evidence type="ECO:0000313" key="14">
    <source>
        <dbReference type="EMBL" id="PQJ53260.1"/>
    </source>
</evidence>
<evidence type="ECO:0000256" key="12">
    <source>
        <dbReference type="ARBA" id="ARBA00042615"/>
    </source>
</evidence>
<dbReference type="GO" id="GO:0071555">
    <property type="term" value="P:cell wall organization"/>
    <property type="evidence" value="ECO:0007669"/>
    <property type="project" value="UniProtKB-KW"/>
</dbReference>
<proteinExistence type="inferred from homology"/>
<dbReference type="InterPro" id="IPR051206">
    <property type="entry name" value="NAMLAA_amidase_2"/>
</dbReference>
<comment type="caution">
    <text evidence="14">The sequence shown here is derived from an EMBL/GenBank/DDBJ whole genome shotgun (WGS) entry which is preliminary data.</text>
</comment>
<comment type="similarity">
    <text evidence="4">Belongs to the N-acetylmuramoyl-L-alanine amidase 2 family.</text>
</comment>
<evidence type="ECO:0000256" key="6">
    <source>
        <dbReference type="ARBA" id="ARBA00022490"/>
    </source>
</evidence>
<keyword evidence="7" id="KW-0479">Metal-binding</keyword>
<dbReference type="GO" id="GO:0009254">
    <property type="term" value="P:peptidoglycan turnover"/>
    <property type="evidence" value="ECO:0007669"/>
    <property type="project" value="TreeGrafter"/>
</dbReference>
<comment type="subcellular location">
    <subcellularLocation>
        <location evidence="3">Cytoplasm</location>
    </subcellularLocation>
</comment>
<keyword evidence="9" id="KW-0862">Zinc</keyword>
<keyword evidence="8" id="KW-0378">Hydrolase</keyword>
<dbReference type="Proteomes" id="UP000239007">
    <property type="component" value="Unassembled WGS sequence"/>
</dbReference>
<evidence type="ECO:0000256" key="10">
    <source>
        <dbReference type="ARBA" id="ARBA00023316"/>
    </source>
</evidence>
<evidence type="ECO:0000313" key="15">
    <source>
        <dbReference type="Proteomes" id="UP000239007"/>
    </source>
</evidence>
<dbReference type="SMART" id="SM00644">
    <property type="entry name" value="Ami_2"/>
    <property type="match status" value="1"/>
</dbReference>
<evidence type="ECO:0000256" key="4">
    <source>
        <dbReference type="ARBA" id="ARBA00007553"/>
    </source>
</evidence>
<evidence type="ECO:0000256" key="1">
    <source>
        <dbReference type="ARBA" id="ARBA00001561"/>
    </source>
</evidence>
<evidence type="ECO:0000256" key="3">
    <source>
        <dbReference type="ARBA" id="ARBA00004496"/>
    </source>
</evidence>
<dbReference type="GO" id="GO:0005737">
    <property type="term" value="C:cytoplasm"/>
    <property type="evidence" value="ECO:0007669"/>
    <property type="project" value="UniProtKB-SubCell"/>
</dbReference>
<dbReference type="InterPro" id="IPR036505">
    <property type="entry name" value="Amidase/PGRP_sf"/>
</dbReference>
<dbReference type="PANTHER" id="PTHR30417:SF4">
    <property type="entry name" value="1,6-ANHYDRO-N-ACETYLMURAMYL-L-ALANINE AMIDASE AMPD"/>
    <property type="match status" value="1"/>
</dbReference>
<evidence type="ECO:0000256" key="7">
    <source>
        <dbReference type="ARBA" id="ARBA00022723"/>
    </source>
</evidence>
<dbReference type="OrthoDB" id="9794842at2"/>
<gene>
    <name evidence="14" type="ORF">BTO11_05970</name>
</gene>
<evidence type="ECO:0000256" key="5">
    <source>
        <dbReference type="ARBA" id="ARBA00011901"/>
    </source>
</evidence>